<evidence type="ECO:0000259" key="18">
    <source>
        <dbReference type="PROSITE" id="PS50112"/>
    </source>
</evidence>
<dbReference type="Pfam" id="PF00072">
    <property type="entry name" value="Response_reg"/>
    <property type="match status" value="2"/>
</dbReference>
<feature type="modified residue" description="Phosphohistidine" evidence="14">
    <location>
        <position position="854"/>
    </location>
</feature>
<dbReference type="CDD" id="cd16922">
    <property type="entry name" value="HATPase_EvgS-ArcB-TorS-like"/>
    <property type="match status" value="1"/>
</dbReference>
<dbReference type="GO" id="GO:0005886">
    <property type="term" value="C:plasma membrane"/>
    <property type="evidence" value="ECO:0007669"/>
    <property type="project" value="UniProtKB-SubCell"/>
</dbReference>
<dbReference type="SUPFAM" id="SSF47226">
    <property type="entry name" value="Histidine-containing phosphotransfer domain, HPT domain"/>
    <property type="match status" value="1"/>
</dbReference>
<dbReference type="SMART" id="SM00388">
    <property type="entry name" value="HisKA"/>
    <property type="match status" value="1"/>
</dbReference>
<evidence type="ECO:0000259" key="17">
    <source>
        <dbReference type="PROSITE" id="PS50110"/>
    </source>
</evidence>
<evidence type="ECO:0000256" key="14">
    <source>
        <dbReference type="PROSITE-ProRule" id="PRU00110"/>
    </source>
</evidence>
<dbReference type="RefSeq" id="WP_193951667.1">
    <property type="nucleotide sequence ID" value="NZ_JADEYS010000002.1"/>
</dbReference>
<dbReference type="FunFam" id="3.30.565.10:FF:000010">
    <property type="entry name" value="Sensor histidine kinase RcsC"/>
    <property type="match status" value="1"/>
</dbReference>
<feature type="modified residue" description="4-aspartylphosphate" evidence="15">
    <location>
        <position position="713"/>
    </location>
</feature>
<evidence type="ECO:0000313" key="21">
    <source>
        <dbReference type="Proteomes" id="UP000640333"/>
    </source>
</evidence>
<evidence type="ECO:0000256" key="2">
    <source>
        <dbReference type="ARBA" id="ARBA00004651"/>
    </source>
</evidence>
<feature type="domain" description="Response regulatory" evidence="17">
    <location>
        <begin position="664"/>
        <end position="780"/>
    </location>
</feature>
<keyword evidence="13" id="KW-0472">Membrane</keyword>
<evidence type="ECO:0000256" key="1">
    <source>
        <dbReference type="ARBA" id="ARBA00000085"/>
    </source>
</evidence>
<feature type="domain" description="Histidine kinase" evidence="16">
    <location>
        <begin position="425"/>
        <end position="643"/>
    </location>
</feature>
<keyword evidence="12" id="KW-0902">Two-component regulatory system</keyword>
<evidence type="ECO:0000256" key="13">
    <source>
        <dbReference type="ARBA" id="ARBA00023136"/>
    </source>
</evidence>
<keyword evidence="5 15" id="KW-0597">Phosphoprotein</keyword>
<evidence type="ECO:0000256" key="11">
    <source>
        <dbReference type="ARBA" id="ARBA00022989"/>
    </source>
</evidence>
<dbReference type="Gene3D" id="3.40.50.2300">
    <property type="match status" value="2"/>
</dbReference>
<dbReference type="Pfam" id="PF12860">
    <property type="entry name" value="PAS_7"/>
    <property type="match status" value="1"/>
</dbReference>
<dbReference type="InterPro" id="IPR004358">
    <property type="entry name" value="Sig_transdc_His_kin-like_C"/>
</dbReference>
<dbReference type="InterPro" id="IPR005467">
    <property type="entry name" value="His_kinase_dom"/>
</dbReference>
<dbReference type="SUPFAM" id="SSF52172">
    <property type="entry name" value="CheY-like"/>
    <property type="match status" value="2"/>
</dbReference>
<dbReference type="SUPFAM" id="SSF55785">
    <property type="entry name" value="PYP-like sensor domain (PAS domain)"/>
    <property type="match status" value="1"/>
</dbReference>
<dbReference type="InterPro" id="IPR008207">
    <property type="entry name" value="Sig_transdc_His_kin_Hpt_dom"/>
</dbReference>
<dbReference type="NCBIfam" id="TIGR00229">
    <property type="entry name" value="sensory_box"/>
    <property type="match status" value="1"/>
</dbReference>
<keyword evidence="6" id="KW-0808">Transferase</keyword>
<dbReference type="PANTHER" id="PTHR45339:SF1">
    <property type="entry name" value="HYBRID SIGNAL TRANSDUCTION HISTIDINE KINASE J"/>
    <property type="match status" value="1"/>
</dbReference>
<dbReference type="Pfam" id="PF01627">
    <property type="entry name" value="Hpt"/>
    <property type="match status" value="1"/>
</dbReference>
<dbReference type="InterPro" id="IPR001789">
    <property type="entry name" value="Sig_transdc_resp-reg_receiver"/>
</dbReference>
<feature type="domain" description="HPt" evidence="19">
    <location>
        <begin position="812"/>
        <end position="912"/>
    </location>
</feature>
<evidence type="ECO:0000256" key="15">
    <source>
        <dbReference type="PROSITE-ProRule" id="PRU00169"/>
    </source>
</evidence>
<evidence type="ECO:0000256" key="6">
    <source>
        <dbReference type="ARBA" id="ARBA00022679"/>
    </source>
</evidence>
<dbReference type="InterPro" id="IPR036641">
    <property type="entry name" value="HPT_dom_sf"/>
</dbReference>
<keyword evidence="7" id="KW-0812">Transmembrane</keyword>
<dbReference type="Gene3D" id="3.30.450.20">
    <property type="entry name" value="PAS domain"/>
    <property type="match status" value="1"/>
</dbReference>
<accession>A0A8J7FAW9</accession>
<dbReference type="EC" id="2.7.13.3" evidence="3"/>
<dbReference type="PROSITE" id="PS50109">
    <property type="entry name" value="HIS_KIN"/>
    <property type="match status" value="1"/>
</dbReference>
<evidence type="ECO:0000256" key="7">
    <source>
        <dbReference type="ARBA" id="ARBA00022692"/>
    </source>
</evidence>
<evidence type="ECO:0000259" key="19">
    <source>
        <dbReference type="PROSITE" id="PS50894"/>
    </source>
</evidence>
<evidence type="ECO:0000313" key="20">
    <source>
        <dbReference type="EMBL" id="MBE9396109.1"/>
    </source>
</evidence>
<dbReference type="CDD" id="cd17546">
    <property type="entry name" value="REC_hyHK_CKI1_RcsC-like"/>
    <property type="match status" value="1"/>
</dbReference>
<evidence type="ECO:0000256" key="12">
    <source>
        <dbReference type="ARBA" id="ARBA00023012"/>
    </source>
</evidence>
<dbReference type="InterPro" id="IPR003661">
    <property type="entry name" value="HisK_dim/P_dom"/>
</dbReference>
<dbReference type="CDD" id="cd17569">
    <property type="entry name" value="REC_HupR-like"/>
    <property type="match status" value="1"/>
</dbReference>
<dbReference type="CDD" id="cd00130">
    <property type="entry name" value="PAS"/>
    <property type="match status" value="1"/>
</dbReference>
<keyword evidence="10" id="KW-0067">ATP-binding</keyword>
<dbReference type="SMART" id="SM00387">
    <property type="entry name" value="HATPase_c"/>
    <property type="match status" value="1"/>
</dbReference>
<evidence type="ECO:0000256" key="8">
    <source>
        <dbReference type="ARBA" id="ARBA00022741"/>
    </source>
</evidence>
<dbReference type="InterPro" id="IPR011006">
    <property type="entry name" value="CheY-like_superfamily"/>
</dbReference>
<gene>
    <name evidence="20" type="ORF">IOQ59_02415</name>
</gene>
<dbReference type="Pfam" id="PF02518">
    <property type="entry name" value="HATPase_c"/>
    <property type="match status" value="1"/>
</dbReference>
<evidence type="ECO:0000256" key="10">
    <source>
        <dbReference type="ARBA" id="ARBA00022840"/>
    </source>
</evidence>
<dbReference type="EMBL" id="JADEYS010000002">
    <property type="protein sequence ID" value="MBE9396109.1"/>
    <property type="molecule type" value="Genomic_DNA"/>
</dbReference>
<dbReference type="InterPro" id="IPR036890">
    <property type="entry name" value="HATPase_C_sf"/>
</dbReference>
<dbReference type="SUPFAM" id="SSF47384">
    <property type="entry name" value="Homodimeric domain of signal transducing histidine kinase"/>
    <property type="match status" value="1"/>
</dbReference>
<reference evidence="20" key="1">
    <citation type="submission" date="2020-10" db="EMBL/GenBank/DDBJ databases">
        <title>Bacterium isolated from coastal waters sediment.</title>
        <authorList>
            <person name="Chen R.-J."/>
            <person name="Lu D.-C."/>
            <person name="Zhu K.-L."/>
            <person name="Du Z.-J."/>
        </authorList>
    </citation>
    <scope>NUCLEOTIDE SEQUENCE</scope>
    <source>
        <strain evidence="20">N1Y112</strain>
    </source>
</reference>
<dbReference type="SMART" id="SM00448">
    <property type="entry name" value="REC"/>
    <property type="match status" value="2"/>
</dbReference>
<comment type="subcellular location">
    <subcellularLocation>
        <location evidence="2">Cell membrane</location>
        <topology evidence="2">Multi-pass membrane protein</topology>
    </subcellularLocation>
</comment>
<comment type="caution">
    <text evidence="20">The sequence shown here is derived from an EMBL/GenBank/DDBJ whole genome shotgun (WGS) entry which is preliminary data.</text>
</comment>
<name>A0A8J7FAW9_9GAMM</name>
<evidence type="ECO:0000256" key="5">
    <source>
        <dbReference type="ARBA" id="ARBA00022553"/>
    </source>
</evidence>
<dbReference type="PANTHER" id="PTHR45339">
    <property type="entry name" value="HYBRID SIGNAL TRANSDUCTION HISTIDINE KINASE J"/>
    <property type="match status" value="1"/>
</dbReference>
<dbReference type="InterPro" id="IPR035965">
    <property type="entry name" value="PAS-like_dom_sf"/>
</dbReference>
<dbReference type="GO" id="GO:0000155">
    <property type="term" value="F:phosphorelay sensor kinase activity"/>
    <property type="evidence" value="ECO:0007669"/>
    <property type="project" value="InterPro"/>
</dbReference>
<dbReference type="GO" id="GO:0005524">
    <property type="term" value="F:ATP binding"/>
    <property type="evidence" value="ECO:0007669"/>
    <property type="project" value="UniProtKB-KW"/>
</dbReference>
<proteinExistence type="predicted"/>
<dbReference type="Proteomes" id="UP000640333">
    <property type="component" value="Unassembled WGS sequence"/>
</dbReference>
<feature type="domain" description="PAS" evidence="18">
    <location>
        <begin position="161"/>
        <end position="220"/>
    </location>
</feature>
<dbReference type="PROSITE" id="PS50112">
    <property type="entry name" value="PAS"/>
    <property type="match status" value="1"/>
</dbReference>
<sequence>MNKRVLLVDDEPAIVAALSRTLRNRGYDVVGAHCSSEAFHLMDVSPAAVVISDYQMPCMRGTELLGRIEARWPETVRMILSGYADYNTVMEAIESGVVHKFLAKPWDNNELLEQLEEAFTFYDGLSVDVADTPASAPSIKRPISDQVPVSNTIVTDRLTPEAVQLKTMLDTVVDGIATVDNHGVMLSVNKAVDRIFGYNTDELVGNHLAMLVPSRPEDKSNCVKSDLLSDITGVPRNIAGLRKNGEAFPMELSVTPMQIMGQKRFLAVITDTSRRMAAERQNQLLLKSLDSCQDGYALFGPGDRLLYCNQQFRQLYQSCATGPVKGVTYEDFFTDCINSGLYPAAEDQKYWLNQLLEAHATLPMVRVEEISPGRWIQIHETRADNGSLIVFHIDISQLKIAENSLRDAVGRAVDANEAKSRFLAMMSHEIRTPLNGVLGLLQLLQEENLSGEQQEYIETALVSGRSLLTIISDILDFSKMEAGKMELHPVSCHLSSLTKELRQLLSPRVEEKSIRLVVRIDPAVPEYVRVDHQRLRQVLLNLLGNAIKFTDYGEVSLSVVRQQDGRIRFAVDDTGIGIPDDQQDRVFGEFNSGLSPVDNKVHEGTGLGLAISRHLINLMDGELQFSSQDQQGSHFWFSLQLETVCEPAVQHSKSQSGEPVLRGSVLLVEDSATNRLVAKTMLEKGGLTVTCAEDGYRALELCQVQRFDLVLMDISMPGIDGLETTARILQLPDWNLAPIVALTAYAMPGDRECFLKQGMSDYVEKPIDKQRLLKVIGRYLQTDEVIEPEQRDPNSDSLMEPERLKRLAEDTSYEMVPELAQVFLDDSGERLQSLSEMTRPFLPENHAEIERHMHTLGSSAALYGLTVFHDQSRCLEHACQAGDYALVEKGLTEFIELGQQSRHTLAEVIKGWSASRV</sequence>
<dbReference type="FunFam" id="1.10.287.130:FF:000004">
    <property type="entry name" value="Ethylene receptor 1"/>
    <property type="match status" value="1"/>
</dbReference>
<dbReference type="InterPro" id="IPR036097">
    <property type="entry name" value="HisK_dim/P_sf"/>
</dbReference>
<feature type="domain" description="Response regulatory" evidence="17">
    <location>
        <begin position="4"/>
        <end position="119"/>
    </location>
</feature>
<evidence type="ECO:0000256" key="4">
    <source>
        <dbReference type="ARBA" id="ARBA00022475"/>
    </source>
</evidence>
<dbReference type="InterPro" id="IPR003594">
    <property type="entry name" value="HATPase_dom"/>
</dbReference>
<dbReference type="Pfam" id="PF00512">
    <property type="entry name" value="HisKA"/>
    <property type="match status" value="1"/>
</dbReference>
<feature type="modified residue" description="4-aspartylphosphate" evidence="15">
    <location>
        <position position="53"/>
    </location>
</feature>
<keyword evidence="21" id="KW-1185">Reference proteome</keyword>
<evidence type="ECO:0000256" key="3">
    <source>
        <dbReference type="ARBA" id="ARBA00012438"/>
    </source>
</evidence>
<dbReference type="CDD" id="cd00082">
    <property type="entry name" value="HisKA"/>
    <property type="match status" value="1"/>
</dbReference>
<comment type="catalytic activity">
    <reaction evidence="1">
        <text>ATP + protein L-histidine = ADP + protein N-phospho-L-histidine.</text>
        <dbReference type="EC" id="2.7.13.3"/>
    </reaction>
</comment>
<dbReference type="AlphaFoldDB" id="A0A8J7FAW9"/>
<evidence type="ECO:0000259" key="16">
    <source>
        <dbReference type="PROSITE" id="PS50109"/>
    </source>
</evidence>
<keyword evidence="11" id="KW-1133">Transmembrane helix</keyword>
<keyword evidence="4" id="KW-1003">Cell membrane</keyword>
<dbReference type="PROSITE" id="PS50110">
    <property type="entry name" value="RESPONSE_REGULATORY"/>
    <property type="match status" value="2"/>
</dbReference>
<dbReference type="SUPFAM" id="SSF55874">
    <property type="entry name" value="ATPase domain of HSP90 chaperone/DNA topoisomerase II/histidine kinase"/>
    <property type="match status" value="1"/>
</dbReference>
<dbReference type="Gene3D" id="1.10.287.130">
    <property type="match status" value="1"/>
</dbReference>
<dbReference type="Gene3D" id="3.30.565.10">
    <property type="entry name" value="Histidine kinase-like ATPase, C-terminal domain"/>
    <property type="match status" value="1"/>
</dbReference>
<keyword evidence="9" id="KW-0418">Kinase</keyword>
<dbReference type="Gene3D" id="1.20.120.160">
    <property type="entry name" value="HPT domain"/>
    <property type="match status" value="1"/>
</dbReference>
<protein>
    <recommendedName>
        <fullName evidence="3">histidine kinase</fullName>
        <ecNumber evidence="3">2.7.13.3</ecNumber>
    </recommendedName>
</protein>
<dbReference type="PROSITE" id="PS50894">
    <property type="entry name" value="HPT"/>
    <property type="match status" value="1"/>
</dbReference>
<dbReference type="InterPro" id="IPR000014">
    <property type="entry name" value="PAS"/>
</dbReference>
<dbReference type="PRINTS" id="PR00344">
    <property type="entry name" value="BCTRLSENSOR"/>
</dbReference>
<dbReference type="SMART" id="SM00091">
    <property type="entry name" value="PAS"/>
    <property type="match status" value="2"/>
</dbReference>
<organism evidence="20 21">
    <name type="scientific">Pontibacterium sinense</name>
    <dbReference type="NCBI Taxonomy" id="2781979"/>
    <lineage>
        <taxon>Bacteria</taxon>
        <taxon>Pseudomonadati</taxon>
        <taxon>Pseudomonadota</taxon>
        <taxon>Gammaproteobacteria</taxon>
        <taxon>Oceanospirillales</taxon>
        <taxon>Oceanospirillaceae</taxon>
        <taxon>Pontibacterium</taxon>
    </lineage>
</organism>
<evidence type="ECO:0000256" key="9">
    <source>
        <dbReference type="ARBA" id="ARBA00022777"/>
    </source>
</evidence>
<keyword evidence="8" id="KW-0547">Nucleotide-binding</keyword>
<dbReference type="Pfam" id="PF13426">
    <property type="entry name" value="PAS_9"/>
    <property type="match status" value="1"/>
</dbReference>